<evidence type="ECO:0000256" key="3">
    <source>
        <dbReference type="ARBA" id="ARBA00022989"/>
    </source>
</evidence>
<dbReference type="Proteomes" id="UP000652427">
    <property type="component" value="Unassembled WGS sequence"/>
</dbReference>
<feature type="transmembrane region" description="Helical" evidence="5">
    <location>
        <begin position="108"/>
        <end position="130"/>
    </location>
</feature>
<evidence type="ECO:0000256" key="1">
    <source>
        <dbReference type="ARBA" id="ARBA00004370"/>
    </source>
</evidence>
<dbReference type="RefSeq" id="WP_176279705.1">
    <property type="nucleotide sequence ID" value="NZ_JABWMH010000003.1"/>
</dbReference>
<evidence type="ECO:0000313" key="7">
    <source>
        <dbReference type="Proteomes" id="UP000652427"/>
    </source>
</evidence>
<dbReference type="InterPro" id="IPR023352">
    <property type="entry name" value="MAPEG-like_dom_sf"/>
</dbReference>
<feature type="transmembrane region" description="Helical" evidence="5">
    <location>
        <begin position="59"/>
        <end position="87"/>
    </location>
</feature>
<evidence type="ECO:0000256" key="2">
    <source>
        <dbReference type="ARBA" id="ARBA00022692"/>
    </source>
</evidence>
<dbReference type="InterPro" id="IPR001129">
    <property type="entry name" value="Membr-assoc_MAPEG"/>
</dbReference>
<reference evidence="6 7" key="1">
    <citation type="submission" date="2020-06" db="EMBL/GenBank/DDBJ databases">
        <authorList>
            <person name="Kim S.-J."/>
            <person name="Park S.-J."/>
        </authorList>
    </citation>
    <scope>NUCLEOTIDE SEQUENCE [LARGE SCALE GENOMIC DNA]</scope>
    <source>
        <strain evidence="6 7">SW-151</strain>
    </source>
</reference>
<dbReference type="EMBL" id="JABWMH010000003">
    <property type="protein sequence ID" value="NVD28172.1"/>
    <property type="molecule type" value="Genomic_DNA"/>
</dbReference>
<dbReference type="PANTHER" id="PTHR35814">
    <property type="match status" value="1"/>
</dbReference>
<comment type="subcellular location">
    <subcellularLocation>
        <location evidence="1">Membrane</location>
    </subcellularLocation>
</comment>
<proteinExistence type="predicted"/>
<keyword evidence="4 5" id="KW-0472">Membrane</keyword>
<evidence type="ECO:0000313" key="6">
    <source>
        <dbReference type="EMBL" id="NVD28172.1"/>
    </source>
</evidence>
<evidence type="ECO:0000256" key="5">
    <source>
        <dbReference type="SAM" id="Phobius"/>
    </source>
</evidence>
<gene>
    <name evidence="6" type="ORF">HUO14_09675</name>
</gene>
<keyword evidence="2 5" id="KW-0812">Transmembrane</keyword>
<name>A0ABX2N387_9SPHN</name>
<evidence type="ECO:0000256" key="4">
    <source>
        <dbReference type="ARBA" id="ARBA00023136"/>
    </source>
</evidence>
<dbReference type="PANTHER" id="PTHR35814:SF1">
    <property type="entry name" value="GLUTATHIONE S-TRANSFERASE-RELATED"/>
    <property type="match status" value="1"/>
</dbReference>
<dbReference type="Gene3D" id="1.20.120.550">
    <property type="entry name" value="Membrane associated eicosanoid/glutathione metabolism-like domain"/>
    <property type="match status" value="1"/>
</dbReference>
<organism evidence="6 7">
    <name type="scientific">Parasphingorhabdus flavimaris</name>
    <dbReference type="NCBI Taxonomy" id="266812"/>
    <lineage>
        <taxon>Bacteria</taxon>
        <taxon>Pseudomonadati</taxon>
        <taxon>Pseudomonadota</taxon>
        <taxon>Alphaproteobacteria</taxon>
        <taxon>Sphingomonadales</taxon>
        <taxon>Sphingomonadaceae</taxon>
        <taxon>Parasphingorhabdus</taxon>
    </lineage>
</organism>
<sequence>MTLPVTGLAAAICALLLIYCAYATVKVRLASQIGFGDGDNPDLLAARRTHANLSEHAPVFLIMLAILELANAHHIGITIIAAIFLIGRVAHIVGMAQHHKGGSPRFRQLGVLATWLTTVALALWILFLFVTMHL</sequence>
<accession>A0ABX2N387</accession>
<comment type="caution">
    <text evidence="6">The sequence shown here is derived from an EMBL/GenBank/DDBJ whole genome shotgun (WGS) entry which is preliminary data.</text>
</comment>
<protein>
    <submittedName>
        <fullName evidence="6">MAPEG family protein</fullName>
    </submittedName>
</protein>
<dbReference type="SUPFAM" id="SSF161084">
    <property type="entry name" value="MAPEG domain-like"/>
    <property type="match status" value="1"/>
</dbReference>
<dbReference type="Pfam" id="PF01124">
    <property type="entry name" value="MAPEG"/>
    <property type="match status" value="1"/>
</dbReference>
<keyword evidence="7" id="KW-1185">Reference proteome</keyword>
<keyword evidence="3 5" id="KW-1133">Transmembrane helix</keyword>